<dbReference type="Gene3D" id="4.10.365.10">
    <property type="entry name" value="p27"/>
    <property type="match status" value="1"/>
</dbReference>
<dbReference type="Pfam" id="PF02234">
    <property type="entry name" value="CDI"/>
    <property type="match status" value="1"/>
</dbReference>
<sequence length="208" mass="22918">MGKYMKKGKITSDVSVMEVSQHTAILGVRTRARNPRFAAKLRAVLPPAPQPAAREAPISNSIAPETEQLQQAKQPPEDKLEATGLKRASVGKDYERESEEIAEASFGENSLEIDGTERSTRESTPCSFVRGSDTIRTPGSAVGPSCSVVAGRRARTSIQRITPSAYEMEEFFAAAELLQQEQFLTKYNFDIVNDSPLSGRFEWVRLIP</sequence>
<evidence type="ECO:0000256" key="3">
    <source>
        <dbReference type="ARBA" id="ARBA00023013"/>
    </source>
</evidence>
<reference evidence="8" key="1">
    <citation type="submission" date="2023-05" db="EMBL/GenBank/DDBJ databases">
        <title>Nepenthes gracilis genome sequencing.</title>
        <authorList>
            <person name="Fukushima K."/>
        </authorList>
    </citation>
    <scope>NUCLEOTIDE SEQUENCE</scope>
    <source>
        <strain evidence="8">SING2019-196</strain>
    </source>
</reference>
<evidence type="ECO:0000313" key="8">
    <source>
        <dbReference type="EMBL" id="GMH20411.1"/>
    </source>
</evidence>
<feature type="domain" description="Cyclin-dependent kinase inhibitor" evidence="7">
    <location>
        <begin position="163"/>
        <end position="206"/>
    </location>
</feature>
<keyword evidence="9" id="KW-1185">Reference proteome</keyword>
<organism evidence="8 9">
    <name type="scientific">Nepenthes gracilis</name>
    <name type="common">Slender pitcher plant</name>
    <dbReference type="NCBI Taxonomy" id="150966"/>
    <lineage>
        <taxon>Eukaryota</taxon>
        <taxon>Viridiplantae</taxon>
        <taxon>Streptophyta</taxon>
        <taxon>Embryophyta</taxon>
        <taxon>Tracheophyta</taxon>
        <taxon>Spermatophyta</taxon>
        <taxon>Magnoliopsida</taxon>
        <taxon>eudicotyledons</taxon>
        <taxon>Gunneridae</taxon>
        <taxon>Pentapetalae</taxon>
        <taxon>Caryophyllales</taxon>
        <taxon>Nepenthaceae</taxon>
        <taxon>Nepenthes</taxon>
    </lineage>
</organism>
<evidence type="ECO:0000313" key="9">
    <source>
        <dbReference type="Proteomes" id="UP001279734"/>
    </source>
</evidence>
<dbReference type="EMBL" id="BSYO01000022">
    <property type="protein sequence ID" value="GMH20411.1"/>
    <property type="molecule type" value="Genomic_DNA"/>
</dbReference>
<dbReference type="InterPro" id="IPR044898">
    <property type="entry name" value="CDI_dom_sf"/>
</dbReference>
<evidence type="ECO:0000256" key="6">
    <source>
        <dbReference type="SAM" id="MobiDB-lite"/>
    </source>
</evidence>
<feature type="region of interest" description="Disordered" evidence="6">
    <location>
        <begin position="48"/>
        <end position="146"/>
    </location>
</feature>
<keyword evidence="3 5" id="KW-0649">Protein kinase inhibitor</keyword>
<comment type="caution">
    <text evidence="8">The sequence shown here is derived from an EMBL/GenBank/DDBJ whole genome shotgun (WGS) entry which is preliminary data.</text>
</comment>
<evidence type="ECO:0000256" key="2">
    <source>
        <dbReference type="ARBA" id="ARBA00010274"/>
    </source>
</evidence>
<evidence type="ECO:0000256" key="5">
    <source>
        <dbReference type="PIRNR" id="PIRNR017811"/>
    </source>
</evidence>
<keyword evidence="4" id="KW-0131">Cell cycle</keyword>
<dbReference type="AlphaFoldDB" id="A0AAD3T0G2"/>
<dbReference type="GO" id="GO:0051726">
    <property type="term" value="P:regulation of cell cycle"/>
    <property type="evidence" value="ECO:0007669"/>
    <property type="project" value="InterPro"/>
</dbReference>
<accession>A0AAD3T0G2</accession>
<dbReference type="GO" id="GO:0004861">
    <property type="term" value="F:cyclin-dependent protein serine/threonine kinase inhibitor activity"/>
    <property type="evidence" value="ECO:0007669"/>
    <property type="project" value="UniProtKB-UniRule"/>
</dbReference>
<dbReference type="PIRSF" id="PIRSF017811">
    <property type="entry name" value="CDK_inhib_pln"/>
    <property type="match status" value="1"/>
</dbReference>
<name>A0AAD3T0G2_NEPGR</name>
<evidence type="ECO:0000256" key="4">
    <source>
        <dbReference type="ARBA" id="ARBA00023306"/>
    </source>
</evidence>
<dbReference type="Proteomes" id="UP001279734">
    <property type="component" value="Unassembled WGS sequence"/>
</dbReference>
<comment type="subcellular location">
    <subcellularLocation>
        <location evidence="1">Nucleus</location>
        <location evidence="1">Nucleoplasm</location>
    </subcellularLocation>
</comment>
<protein>
    <recommendedName>
        <fullName evidence="5">Cyclin-dependent kinase inhibitor</fullName>
    </recommendedName>
</protein>
<proteinExistence type="inferred from homology"/>
<dbReference type="InterPro" id="IPR044275">
    <property type="entry name" value="KRP"/>
</dbReference>
<feature type="compositionally biased region" description="Polar residues" evidence="6">
    <location>
        <begin position="58"/>
        <end position="73"/>
    </location>
</feature>
<dbReference type="InterPro" id="IPR003175">
    <property type="entry name" value="CDI_dom"/>
</dbReference>
<gene>
    <name evidence="8" type="ORF">Nepgr_022252</name>
</gene>
<evidence type="ECO:0000259" key="7">
    <source>
        <dbReference type="Pfam" id="PF02234"/>
    </source>
</evidence>
<comment type="similarity">
    <text evidence="2 5">Belongs to the CDI family. ICK/KRP subfamily.</text>
</comment>
<evidence type="ECO:0000256" key="1">
    <source>
        <dbReference type="ARBA" id="ARBA00004642"/>
    </source>
</evidence>
<dbReference type="GO" id="GO:0005654">
    <property type="term" value="C:nucleoplasm"/>
    <property type="evidence" value="ECO:0007669"/>
    <property type="project" value="UniProtKB-SubCell"/>
</dbReference>
<dbReference type="PANTHER" id="PTHR46776">
    <property type="entry name" value="CYCLIN-DEPENDENT KINASE INHIBITOR 4-RELATED"/>
    <property type="match status" value="1"/>
</dbReference>